<accession>A0A8S3WEC5</accession>
<feature type="region of interest" description="Disordered" evidence="1">
    <location>
        <begin position="886"/>
        <end position="915"/>
    </location>
</feature>
<evidence type="ECO:0000259" key="2">
    <source>
        <dbReference type="SMART" id="SM00394"/>
    </source>
</evidence>
<evidence type="ECO:0000256" key="1">
    <source>
        <dbReference type="SAM" id="MobiDB-lite"/>
    </source>
</evidence>
<dbReference type="PROSITE" id="PS50096">
    <property type="entry name" value="IQ"/>
    <property type="match status" value="2"/>
</dbReference>
<proteinExistence type="predicted"/>
<name>A0A8S3WEC5_PARAO</name>
<protein>
    <submittedName>
        <fullName evidence="3">(apollo) hypothetical protein</fullName>
    </submittedName>
</protein>
<feature type="compositionally biased region" description="Polar residues" evidence="1">
    <location>
        <begin position="722"/>
        <end position="736"/>
    </location>
</feature>
<evidence type="ECO:0000313" key="3">
    <source>
        <dbReference type="EMBL" id="CAG4953884.1"/>
    </source>
</evidence>
<dbReference type="SMART" id="SM00394">
    <property type="entry name" value="RIIa"/>
    <property type="match status" value="1"/>
</dbReference>
<feature type="region of interest" description="Disordered" evidence="1">
    <location>
        <begin position="722"/>
        <end position="744"/>
    </location>
</feature>
<dbReference type="OrthoDB" id="6161835at2759"/>
<dbReference type="Pfam" id="PF02197">
    <property type="entry name" value="RIIa"/>
    <property type="match status" value="1"/>
</dbReference>
<dbReference type="CDD" id="cd12084">
    <property type="entry name" value="DD_RII_PKA-like"/>
    <property type="match status" value="1"/>
</dbReference>
<dbReference type="Proteomes" id="UP000691718">
    <property type="component" value="Unassembled WGS sequence"/>
</dbReference>
<dbReference type="EMBL" id="CAJQZP010000288">
    <property type="protein sequence ID" value="CAG4953884.1"/>
    <property type="molecule type" value="Genomic_DNA"/>
</dbReference>
<keyword evidence="4" id="KW-1185">Reference proteome</keyword>
<evidence type="ECO:0000313" key="4">
    <source>
        <dbReference type="Proteomes" id="UP000691718"/>
    </source>
</evidence>
<feature type="domain" description="RIIa" evidence="2">
    <location>
        <begin position="3"/>
        <end position="40"/>
    </location>
</feature>
<dbReference type="InterPro" id="IPR003117">
    <property type="entry name" value="cAMP_dep_PK_reg_su_I/II_a/b"/>
</dbReference>
<sequence length="941" mass="106133">MPAGLVELMEGLTKEVLRCNPTDVFEFCAEHMKKLLELRDGRPPDRYLTLEKKIIKATNIVRQRAKQRRQKYDKEMQLYLRQDSLSPQHPSENKEFELKWDNHLNDSTAQSLLKLEGVSKLIKNDNVNNFDLNNTEYGNCNQDRSTEIYSKEIKDEDAVEKLSNMEQVSEDTINNHSDQNQKPNFHVNNITRDIEKHGINKSDRDTSSHAENMVDDTKHVDKIENTESLSVTNIYNIEGVSVELEKIETLVKNYSNDKPVLTNNENVVITADTIINQTVEENLKAVDNIHVDGSISDIENKGILNLVEKNIGKSAVSNAEVCQEIMKVYEDDKDDKEQINCDRNAIVENKIFESDYTYKADIVTDNKESTVCDEVNKDEYSHQFKEGNLSSDIGEVEIVNAKCLQKETFGKECKDGIDTDSHDVISIDKENTQIKAVITPNNYAEIEIKPVINNDQFLPENKLNMNENHSNVENANGSKSENKLESEALKINNGDLDTIVASNVSETKVQIVNKLSSQFNDQNIDNATSNNFEEGNNNSTENSEIKIIKEDVYNDNPLLCEPNNSSIILNGDCNINDKDNSDEEILSNTTCVVDEASESKRTQAMDLETAAITIQKVFRNFLFRSKTSSFDESTNMDFNGFERENNLKDEEITNKNQNINKDRRTLGISRMDTVLQTVNEEKSLSVSTDDSSTLSSAATVIQAHIRGFLIRNRLNRNKTISNTTLVDSDNPSTSLETDPDPTRNKTVLNIHIVPDGSQFMSRDESLLTSVELSLDGSPPTSTNLHPLGYDKNERRKQLKREDAIQSISPPSNSCSRLSEELDSAKELFVNDTSMEKEQKITDEIPIDSEMIVGANSGDILLKESVVEEQHQDQNLTLMSDFKQHAKSEISSDESDVITPFVPTEENNGDSDNTKLLHSGEFHDLVLPTKVSRSDTSVVRGE</sequence>
<dbReference type="SMART" id="SM00015">
    <property type="entry name" value="IQ"/>
    <property type="match status" value="2"/>
</dbReference>
<reference evidence="3" key="1">
    <citation type="submission" date="2021-04" db="EMBL/GenBank/DDBJ databases">
        <authorList>
            <person name="Tunstrom K."/>
        </authorList>
    </citation>
    <scope>NUCLEOTIDE SEQUENCE</scope>
</reference>
<comment type="caution">
    <text evidence="3">The sequence shown here is derived from an EMBL/GenBank/DDBJ whole genome shotgun (WGS) entry which is preliminary data.</text>
</comment>
<organism evidence="3 4">
    <name type="scientific">Parnassius apollo</name>
    <name type="common">Apollo butterfly</name>
    <name type="synonym">Papilio apollo</name>
    <dbReference type="NCBI Taxonomy" id="110799"/>
    <lineage>
        <taxon>Eukaryota</taxon>
        <taxon>Metazoa</taxon>
        <taxon>Ecdysozoa</taxon>
        <taxon>Arthropoda</taxon>
        <taxon>Hexapoda</taxon>
        <taxon>Insecta</taxon>
        <taxon>Pterygota</taxon>
        <taxon>Neoptera</taxon>
        <taxon>Endopterygota</taxon>
        <taxon>Lepidoptera</taxon>
        <taxon>Glossata</taxon>
        <taxon>Ditrysia</taxon>
        <taxon>Papilionoidea</taxon>
        <taxon>Papilionidae</taxon>
        <taxon>Parnassiinae</taxon>
        <taxon>Parnassini</taxon>
        <taxon>Parnassius</taxon>
        <taxon>Parnassius</taxon>
    </lineage>
</organism>
<dbReference type="InterPro" id="IPR000048">
    <property type="entry name" value="IQ_motif_EF-hand-BS"/>
</dbReference>
<dbReference type="Pfam" id="PF00612">
    <property type="entry name" value="IQ"/>
    <property type="match status" value="2"/>
</dbReference>
<dbReference type="AlphaFoldDB" id="A0A8S3WEC5"/>
<gene>
    <name evidence="3" type="ORF">PAPOLLO_LOCUS4976</name>
</gene>